<dbReference type="Proteomes" id="UP001175271">
    <property type="component" value="Unassembled WGS sequence"/>
</dbReference>
<dbReference type="AlphaFoldDB" id="A0AA39M2Y7"/>
<evidence type="ECO:0000313" key="2">
    <source>
        <dbReference type="EMBL" id="KAK0418818.1"/>
    </source>
</evidence>
<evidence type="ECO:0000256" key="1">
    <source>
        <dbReference type="SAM" id="SignalP"/>
    </source>
</evidence>
<comment type="caution">
    <text evidence="2">The sequence shown here is derived from an EMBL/GenBank/DDBJ whole genome shotgun (WGS) entry which is preliminary data.</text>
</comment>
<organism evidence="2 3">
    <name type="scientific">Steinernema hermaphroditum</name>
    <dbReference type="NCBI Taxonomy" id="289476"/>
    <lineage>
        <taxon>Eukaryota</taxon>
        <taxon>Metazoa</taxon>
        <taxon>Ecdysozoa</taxon>
        <taxon>Nematoda</taxon>
        <taxon>Chromadorea</taxon>
        <taxon>Rhabditida</taxon>
        <taxon>Tylenchina</taxon>
        <taxon>Panagrolaimomorpha</taxon>
        <taxon>Strongyloidoidea</taxon>
        <taxon>Steinernematidae</taxon>
        <taxon>Steinernema</taxon>
    </lineage>
</organism>
<dbReference type="Gene3D" id="1.20.120.1100">
    <property type="match status" value="1"/>
</dbReference>
<name>A0AA39M2Y7_9BILA</name>
<accession>A0AA39M2Y7</accession>
<protein>
    <recommendedName>
        <fullName evidence="4">SXP/RAL-2 family protein Ani s 5-like cation-binding domain-containing protein</fullName>
    </recommendedName>
</protein>
<feature type="signal peptide" evidence="1">
    <location>
        <begin position="1"/>
        <end position="21"/>
    </location>
</feature>
<evidence type="ECO:0000313" key="3">
    <source>
        <dbReference type="Proteomes" id="UP001175271"/>
    </source>
</evidence>
<evidence type="ECO:0008006" key="4">
    <source>
        <dbReference type="Google" id="ProtNLM"/>
    </source>
</evidence>
<gene>
    <name evidence="2" type="ORF">QR680_013787</name>
</gene>
<sequence>MAHFIASTLVVFLSFGLSTFAKPLNETDTNSTFIPEHNEVFALFMEAPWLTFIKNLTAEEIRALETFKTQEHKPHYTDEQFSEGLGRQSKTAQAKFDKMLIENRELEKGLMGKAKTVVEEIDNSFKDMDEDFSREDLQKWLIKFANKLSKLTEDEKDSIINTLPNKGLLLSRTGLLKVQTVEEAEQFIGDMIKVFGRWALDDVITSE</sequence>
<dbReference type="EMBL" id="JAUCMV010000002">
    <property type="protein sequence ID" value="KAK0418818.1"/>
    <property type="molecule type" value="Genomic_DNA"/>
</dbReference>
<keyword evidence="3" id="KW-1185">Reference proteome</keyword>
<keyword evidence="1" id="KW-0732">Signal</keyword>
<proteinExistence type="predicted"/>
<feature type="chain" id="PRO_5041387777" description="SXP/RAL-2 family protein Ani s 5-like cation-binding domain-containing protein" evidence="1">
    <location>
        <begin position="22"/>
        <end position="207"/>
    </location>
</feature>
<reference evidence="2" key="1">
    <citation type="submission" date="2023-06" db="EMBL/GenBank/DDBJ databases">
        <title>Genomic analysis of the entomopathogenic nematode Steinernema hermaphroditum.</title>
        <authorList>
            <person name="Schwarz E.M."/>
            <person name="Heppert J.K."/>
            <person name="Baniya A."/>
            <person name="Schwartz H.T."/>
            <person name="Tan C.-H."/>
            <person name="Antoshechkin I."/>
            <person name="Sternberg P.W."/>
            <person name="Goodrich-Blair H."/>
            <person name="Dillman A.R."/>
        </authorList>
    </citation>
    <scope>NUCLEOTIDE SEQUENCE</scope>
    <source>
        <strain evidence="2">PS9179</strain>
        <tissue evidence="2">Whole animal</tissue>
    </source>
</reference>